<comment type="subcellular location">
    <subcellularLocation>
        <location evidence="1 12">Cytoplasm</location>
    </subcellularLocation>
</comment>
<keyword evidence="5 12" id="KW-0808">Transferase</keyword>
<feature type="modified residue" description="2-(S-cysteinyl)pyruvic acid O-phosphothioketal" evidence="12">
    <location>
        <position position="116"/>
    </location>
</feature>
<evidence type="ECO:0000256" key="8">
    <source>
        <dbReference type="ARBA" id="ARBA00023306"/>
    </source>
</evidence>
<feature type="binding site" evidence="12">
    <location>
        <position position="328"/>
    </location>
    <ligand>
        <name>UDP-N-acetyl-alpha-D-glucosamine</name>
        <dbReference type="ChEBI" id="CHEBI:57705"/>
    </ligand>
</feature>
<dbReference type="GO" id="GO:0005737">
    <property type="term" value="C:cytoplasm"/>
    <property type="evidence" value="ECO:0007669"/>
    <property type="project" value="UniProtKB-SubCell"/>
</dbReference>
<dbReference type="GO" id="GO:0008360">
    <property type="term" value="P:regulation of cell shape"/>
    <property type="evidence" value="ECO:0007669"/>
    <property type="project" value="UniProtKB-KW"/>
</dbReference>
<reference evidence="14 15" key="1">
    <citation type="submission" date="2014-01" db="EMBL/GenBank/DDBJ databases">
        <title>Genome sequencing of Thermotog hypogea.</title>
        <authorList>
            <person name="Zhang X."/>
            <person name="Alvare G."/>
            <person name="Fristensky B."/>
            <person name="Chen L."/>
            <person name="Suen T."/>
            <person name="Chen Q."/>
            <person name="Ma K."/>
        </authorList>
    </citation>
    <scope>NUCLEOTIDE SEQUENCE [LARGE SCALE GENOMIC DNA]</scope>
    <source>
        <strain evidence="14 15">DSM 11164</strain>
    </source>
</reference>
<feature type="domain" description="Enolpyruvate transferase" evidence="13">
    <location>
        <begin position="7"/>
        <end position="407"/>
    </location>
</feature>
<dbReference type="GO" id="GO:0051301">
    <property type="term" value="P:cell division"/>
    <property type="evidence" value="ECO:0007669"/>
    <property type="project" value="UniProtKB-KW"/>
</dbReference>
<dbReference type="PANTHER" id="PTHR43783:SF1">
    <property type="entry name" value="UDP-N-ACETYLGLUCOSAMINE 1-CARBOXYVINYLTRANSFERASE"/>
    <property type="match status" value="1"/>
</dbReference>
<keyword evidence="4 12" id="KW-0132">Cell division</keyword>
<evidence type="ECO:0000256" key="6">
    <source>
        <dbReference type="ARBA" id="ARBA00022960"/>
    </source>
</evidence>
<feature type="binding site" evidence="12">
    <location>
        <position position="92"/>
    </location>
    <ligand>
        <name>UDP-N-acetyl-alpha-D-glucosamine</name>
        <dbReference type="ChEBI" id="CHEBI:57705"/>
    </ligand>
</feature>
<evidence type="ECO:0000256" key="5">
    <source>
        <dbReference type="ARBA" id="ARBA00022679"/>
    </source>
</evidence>
<dbReference type="InterPro" id="IPR005750">
    <property type="entry name" value="UDP_GlcNAc_COvinyl_MurA"/>
</dbReference>
<dbReference type="InterPro" id="IPR001986">
    <property type="entry name" value="Enolpyruvate_Tfrase_dom"/>
</dbReference>
<evidence type="ECO:0000256" key="12">
    <source>
        <dbReference type="HAMAP-Rule" id="MF_00111"/>
    </source>
</evidence>
<keyword evidence="3 12" id="KW-0963">Cytoplasm</keyword>
<dbReference type="Pfam" id="PF00275">
    <property type="entry name" value="EPSP_synthase"/>
    <property type="match status" value="1"/>
</dbReference>
<dbReference type="GO" id="GO:0071555">
    <property type="term" value="P:cell wall organization"/>
    <property type="evidence" value="ECO:0007669"/>
    <property type="project" value="UniProtKB-KW"/>
</dbReference>
<keyword evidence="12" id="KW-0670">Pyruvate</keyword>
<dbReference type="RefSeq" id="WP_031503366.1">
    <property type="nucleotide sequence ID" value="NC_022795.1"/>
</dbReference>
<evidence type="ECO:0000313" key="14">
    <source>
        <dbReference type="EMBL" id="AJC73059.1"/>
    </source>
</evidence>
<dbReference type="Gene3D" id="3.65.10.10">
    <property type="entry name" value="Enolpyruvate transferase domain"/>
    <property type="match status" value="2"/>
</dbReference>
<dbReference type="SUPFAM" id="SSF55205">
    <property type="entry name" value="EPT/RTPC-like"/>
    <property type="match status" value="1"/>
</dbReference>
<dbReference type="EMBL" id="CP007141">
    <property type="protein sequence ID" value="AJC73059.1"/>
    <property type="molecule type" value="Genomic_DNA"/>
</dbReference>
<comment type="similarity">
    <text evidence="10 12">Belongs to the EPSP synthase family. MurA subfamily.</text>
</comment>
<name>A0A0X1KPA2_9THEM</name>
<evidence type="ECO:0000256" key="9">
    <source>
        <dbReference type="ARBA" id="ARBA00023316"/>
    </source>
</evidence>
<keyword evidence="9 12" id="KW-0961">Cell wall biogenesis/degradation</keyword>
<evidence type="ECO:0000313" key="15">
    <source>
        <dbReference type="Proteomes" id="UP000077469"/>
    </source>
</evidence>
<dbReference type="GO" id="GO:0009252">
    <property type="term" value="P:peptidoglycan biosynthetic process"/>
    <property type="evidence" value="ECO:0007669"/>
    <property type="project" value="UniProtKB-UniRule"/>
</dbReference>
<dbReference type="GO" id="GO:0019277">
    <property type="term" value="P:UDP-N-acetylgalactosamine biosynthetic process"/>
    <property type="evidence" value="ECO:0007669"/>
    <property type="project" value="InterPro"/>
</dbReference>
<dbReference type="UniPathway" id="UPA00219"/>
<comment type="caution">
    <text evidence="12">Lacks conserved residue(s) required for the propagation of feature annotation.</text>
</comment>
<keyword evidence="15" id="KW-1185">Reference proteome</keyword>
<feature type="binding site" evidence="12">
    <location>
        <begin position="22"/>
        <end position="23"/>
    </location>
    <ligand>
        <name>phosphoenolpyruvate</name>
        <dbReference type="ChEBI" id="CHEBI:58702"/>
    </ligand>
</feature>
<keyword evidence="6 12" id="KW-0133">Cell shape</keyword>
<dbReference type="GO" id="GO:0008760">
    <property type="term" value="F:UDP-N-acetylglucosamine 1-carboxyvinyltransferase activity"/>
    <property type="evidence" value="ECO:0007669"/>
    <property type="project" value="UniProtKB-UniRule"/>
</dbReference>
<accession>A0A0X1KPA2</accession>
<dbReference type="PANTHER" id="PTHR43783">
    <property type="entry name" value="UDP-N-ACETYLGLUCOSAMINE 1-CARBOXYVINYLTRANSFERASE"/>
    <property type="match status" value="1"/>
</dbReference>
<comment type="function">
    <text evidence="12">Cell wall formation. Adds enolpyruvyl to UDP-N-acetylglucosamine.</text>
</comment>
<keyword evidence="8 12" id="KW-0131">Cell cycle</keyword>
<dbReference type="Proteomes" id="UP000077469">
    <property type="component" value="Chromosome"/>
</dbReference>
<evidence type="ECO:0000256" key="3">
    <source>
        <dbReference type="ARBA" id="ARBA00022490"/>
    </source>
</evidence>
<dbReference type="KEGG" id="phy:AJ81_01300"/>
<dbReference type="STRING" id="1123384.AJ81_01300"/>
<feature type="binding site" evidence="12">
    <location>
        <position position="306"/>
    </location>
    <ligand>
        <name>UDP-N-acetyl-alpha-D-glucosamine</name>
        <dbReference type="ChEBI" id="CHEBI:57705"/>
    </ligand>
</feature>
<dbReference type="OrthoDB" id="9803760at2"/>
<evidence type="ECO:0000259" key="13">
    <source>
        <dbReference type="Pfam" id="PF00275"/>
    </source>
</evidence>
<dbReference type="InterPro" id="IPR036968">
    <property type="entry name" value="Enolpyruvate_Tfrase_sf"/>
</dbReference>
<gene>
    <name evidence="12" type="primary">murA</name>
    <name evidence="14" type="ORF">AJ81_01300</name>
</gene>
<evidence type="ECO:0000256" key="2">
    <source>
        <dbReference type="ARBA" id="ARBA00004752"/>
    </source>
</evidence>
<sequence length="419" mass="45437">MGKLIVHGGARLNGSVKISGAKNAALPILAATILLDELVVIHNVPDLLDVRTMLEILQSVGCDVRFEKNTVYLRPSTNLKGEVPYEPVRKMRASFNVLGPLAVKCSEASVSLPGGCSIGVRPVDFHLEGLQKLGFSIEIEHGVVRAKREKKLKECYVYFPFPSVGATEHIMTTATLLGGTRTIIENAAMEPEIVDLANFLVSCGAKILGAGSRRIEIEGVDRLKACEHSIIPDRIEAGTYAIATAATRGKVLLEGVRSDHMMAAIEALNQSGARIKFDGENLLVQMNERPKPLKLQVSPYPGFPTDLQPQMIAYLSVADGTSVIVETVFKSRFQHVDELRRLGCKIELTDGTAIVYGVEKLQGTIVKATDLRAAAALVIAGLMAEGTTIVEDVDQIFRGYEDLTRKLTELSAVVEYENG</sequence>
<evidence type="ECO:0000256" key="11">
    <source>
        <dbReference type="ARBA" id="ARBA00047527"/>
    </source>
</evidence>
<dbReference type="InterPro" id="IPR050068">
    <property type="entry name" value="MurA_subfamily"/>
</dbReference>
<dbReference type="AlphaFoldDB" id="A0A0X1KPA2"/>
<dbReference type="PATRIC" id="fig|1123384.7.peg.260"/>
<comment type="pathway">
    <text evidence="2 12">Cell wall biogenesis; peptidoglycan biosynthesis.</text>
</comment>
<dbReference type="HAMAP" id="MF_00111">
    <property type="entry name" value="MurA"/>
    <property type="match status" value="1"/>
</dbReference>
<comment type="catalytic activity">
    <reaction evidence="11 12">
        <text>phosphoenolpyruvate + UDP-N-acetyl-alpha-D-glucosamine = UDP-N-acetyl-3-O-(1-carboxyvinyl)-alpha-D-glucosamine + phosphate</text>
        <dbReference type="Rhea" id="RHEA:18681"/>
        <dbReference type="ChEBI" id="CHEBI:43474"/>
        <dbReference type="ChEBI" id="CHEBI:57705"/>
        <dbReference type="ChEBI" id="CHEBI:58702"/>
        <dbReference type="ChEBI" id="CHEBI:68483"/>
        <dbReference type="EC" id="2.5.1.7"/>
    </reaction>
</comment>
<evidence type="ECO:0000256" key="4">
    <source>
        <dbReference type="ARBA" id="ARBA00022618"/>
    </source>
</evidence>
<keyword evidence="7 12" id="KW-0573">Peptidoglycan synthesis</keyword>
<feature type="active site" description="Proton donor" evidence="12">
    <location>
        <position position="116"/>
    </location>
</feature>
<protein>
    <recommendedName>
        <fullName evidence="12">UDP-N-acetylglucosamine 1-carboxyvinyltransferase</fullName>
        <ecNumber evidence="12">2.5.1.7</ecNumber>
    </recommendedName>
    <alternativeName>
        <fullName evidence="12">Enoylpyruvate transferase</fullName>
    </alternativeName>
    <alternativeName>
        <fullName evidence="12">UDP-N-acetylglucosamine enolpyruvyl transferase</fullName>
        <shortName evidence="12">EPT</shortName>
    </alternativeName>
</protein>
<dbReference type="PaxDb" id="1123384-AJ81_01300"/>
<dbReference type="InterPro" id="IPR013792">
    <property type="entry name" value="RNA3'P_cycl/enolpyr_Trfase_a/b"/>
</dbReference>
<organism evidence="14 15">
    <name type="scientific">Pseudothermotoga hypogea DSM 11164 = NBRC 106472</name>
    <dbReference type="NCBI Taxonomy" id="1123384"/>
    <lineage>
        <taxon>Bacteria</taxon>
        <taxon>Thermotogati</taxon>
        <taxon>Thermotogota</taxon>
        <taxon>Thermotogae</taxon>
        <taxon>Thermotogales</taxon>
        <taxon>Thermotogaceae</taxon>
        <taxon>Pseudothermotoga</taxon>
    </lineage>
</organism>
<dbReference type="EC" id="2.5.1.7" evidence="12"/>
<dbReference type="NCBIfam" id="NF006873">
    <property type="entry name" value="PRK09369.1"/>
    <property type="match status" value="1"/>
</dbReference>
<dbReference type="CDD" id="cd01555">
    <property type="entry name" value="UdpNAET"/>
    <property type="match status" value="1"/>
</dbReference>
<dbReference type="NCBIfam" id="TIGR01072">
    <property type="entry name" value="murA"/>
    <property type="match status" value="1"/>
</dbReference>
<proteinExistence type="inferred from homology"/>
<evidence type="ECO:0000256" key="7">
    <source>
        <dbReference type="ARBA" id="ARBA00022984"/>
    </source>
</evidence>
<evidence type="ECO:0000256" key="1">
    <source>
        <dbReference type="ARBA" id="ARBA00004496"/>
    </source>
</evidence>
<evidence type="ECO:0000256" key="10">
    <source>
        <dbReference type="ARBA" id="ARBA00038367"/>
    </source>
</evidence>